<protein>
    <submittedName>
        <fullName evidence="8">Ethylene-responsive transcription factor 1-like</fullName>
    </submittedName>
</protein>
<evidence type="ECO:0000256" key="4">
    <source>
        <dbReference type="ARBA" id="ARBA00023125"/>
    </source>
</evidence>
<gene>
    <name evidence="8" type="ORF">AAHA92_20315</name>
</gene>
<keyword evidence="6" id="KW-0539">Nucleus</keyword>
<dbReference type="Gene3D" id="3.30.730.10">
    <property type="entry name" value="AP2/ERF domain"/>
    <property type="match status" value="1"/>
</dbReference>
<dbReference type="FunFam" id="3.30.730.10:FF:000001">
    <property type="entry name" value="Ethylene-responsive transcription factor 2"/>
    <property type="match status" value="1"/>
</dbReference>
<feature type="domain" description="AP2/ERF" evidence="7">
    <location>
        <begin position="113"/>
        <end position="171"/>
    </location>
</feature>
<dbReference type="InterPro" id="IPR044808">
    <property type="entry name" value="ERF_plant"/>
</dbReference>
<dbReference type="Pfam" id="PF00847">
    <property type="entry name" value="AP2"/>
    <property type="match status" value="1"/>
</dbReference>
<comment type="caution">
    <text evidence="8">The sequence shown here is derived from an EMBL/GenBank/DDBJ whole genome shotgun (WGS) entry which is preliminary data.</text>
</comment>
<dbReference type="Proteomes" id="UP001567538">
    <property type="component" value="Unassembled WGS sequence"/>
</dbReference>
<evidence type="ECO:0000256" key="6">
    <source>
        <dbReference type="ARBA" id="ARBA00023242"/>
    </source>
</evidence>
<dbReference type="PROSITE" id="PS51032">
    <property type="entry name" value="AP2_ERF"/>
    <property type="match status" value="1"/>
</dbReference>
<dbReference type="InterPro" id="IPR001471">
    <property type="entry name" value="AP2/ERF_dom"/>
</dbReference>
<dbReference type="GO" id="GO:0003677">
    <property type="term" value="F:DNA binding"/>
    <property type="evidence" value="ECO:0007669"/>
    <property type="project" value="UniProtKB-KW"/>
</dbReference>
<dbReference type="SMART" id="SM00380">
    <property type="entry name" value="AP2"/>
    <property type="match status" value="1"/>
</dbReference>
<accession>A0ABD1GK40</accession>
<reference evidence="8 9" key="1">
    <citation type="submission" date="2024-06" db="EMBL/GenBank/DDBJ databases">
        <title>A chromosome level genome sequence of Diviner's sage (Salvia divinorum).</title>
        <authorList>
            <person name="Ford S.A."/>
            <person name="Ro D.-K."/>
            <person name="Ness R.W."/>
            <person name="Phillips M.A."/>
        </authorList>
    </citation>
    <scope>NUCLEOTIDE SEQUENCE [LARGE SCALE GENOMIC DNA]</scope>
    <source>
        <strain evidence="8">SAF-2024a</strain>
        <tissue evidence="8">Leaf</tissue>
    </source>
</reference>
<evidence type="ECO:0000313" key="8">
    <source>
        <dbReference type="EMBL" id="KAL1543326.1"/>
    </source>
</evidence>
<evidence type="ECO:0000256" key="1">
    <source>
        <dbReference type="ARBA" id="ARBA00004123"/>
    </source>
</evidence>
<evidence type="ECO:0000256" key="3">
    <source>
        <dbReference type="ARBA" id="ARBA00023015"/>
    </source>
</evidence>
<comment type="subcellular location">
    <subcellularLocation>
        <location evidence="1">Nucleus</location>
    </subcellularLocation>
</comment>
<proteinExistence type="predicted"/>
<dbReference type="PANTHER" id="PTHR31190">
    <property type="entry name" value="DNA-BINDING DOMAIN"/>
    <property type="match status" value="1"/>
</dbReference>
<sequence>MNTETMEAEIASELDLAWLQSVQDYLLSDADFPIHDSAALTNDDDFSSQMIEEPMCDDDDISRRMIEEPMCDDGDISSQMIEELMCDDDDISPQMVKERMCDDDDGAAEEWKRYRGVRRRPWGKFAAEIRNPEKKGSRLWLGTYETPEEAGLAYDRAAFRLHGSRARVNFPHLIGSDVSEPIRVGKRRRICIDGRRLR</sequence>
<keyword evidence="4" id="KW-0238">DNA-binding</keyword>
<evidence type="ECO:0000313" key="9">
    <source>
        <dbReference type="Proteomes" id="UP001567538"/>
    </source>
</evidence>
<keyword evidence="2" id="KW-0611">Plant defense</keyword>
<evidence type="ECO:0000256" key="5">
    <source>
        <dbReference type="ARBA" id="ARBA00023163"/>
    </source>
</evidence>
<keyword evidence="9" id="KW-1185">Reference proteome</keyword>
<evidence type="ECO:0000259" key="7">
    <source>
        <dbReference type="PROSITE" id="PS51032"/>
    </source>
</evidence>
<organism evidence="8 9">
    <name type="scientific">Salvia divinorum</name>
    <name type="common">Maria pastora</name>
    <name type="synonym">Diviner's sage</name>
    <dbReference type="NCBI Taxonomy" id="28513"/>
    <lineage>
        <taxon>Eukaryota</taxon>
        <taxon>Viridiplantae</taxon>
        <taxon>Streptophyta</taxon>
        <taxon>Embryophyta</taxon>
        <taxon>Tracheophyta</taxon>
        <taxon>Spermatophyta</taxon>
        <taxon>Magnoliopsida</taxon>
        <taxon>eudicotyledons</taxon>
        <taxon>Gunneridae</taxon>
        <taxon>Pentapetalae</taxon>
        <taxon>asterids</taxon>
        <taxon>lamiids</taxon>
        <taxon>Lamiales</taxon>
        <taxon>Lamiaceae</taxon>
        <taxon>Nepetoideae</taxon>
        <taxon>Mentheae</taxon>
        <taxon>Salviinae</taxon>
        <taxon>Salvia</taxon>
        <taxon>Salvia subgen. Calosphace</taxon>
    </lineage>
</organism>
<dbReference type="AlphaFoldDB" id="A0ABD1GK40"/>
<dbReference type="GO" id="GO:0005634">
    <property type="term" value="C:nucleus"/>
    <property type="evidence" value="ECO:0007669"/>
    <property type="project" value="UniProtKB-SubCell"/>
</dbReference>
<dbReference type="GO" id="GO:0006952">
    <property type="term" value="P:defense response"/>
    <property type="evidence" value="ECO:0007669"/>
    <property type="project" value="UniProtKB-KW"/>
</dbReference>
<name>A0ABD1GK40_SALDI</name>
<dbReference type="SUPFAM" id="SSF54171">
    <property type="entry name" value="DNA-binding domain"/>
    <property type="match status" value="1"/>
</dbReference>
<evidence type="ECO:0000256" key="2">
    <source>
        <dbReference type="ARBA" id="ARBA00022821"/>
    </source>
</evidence>
<keyword evidence="5" id="KW-0804">Transcription</keyword>
<dbReference type="EMBL" id="JBEAFC010000008">
    <property type="protein sequence ID" value="KAL1543326.1"/>
    <property type="molecule type" value="Genomic_DNA"/>
</dbReference>
<dbReference type="PANTHER" id="PTHR31190:SF407">
    <property type="entry name" value="ETHYLENE-RESPONSIVE TRANSCRIPTION FACTOR 13-LIKE"/>
    <property type="match status" value="1"/>
</dbReference>
<dbReference type="InterPro" id="IPR016177">
    <property type="entry name" value="DNA-bd_dom_sf"/>
</dbReference>
<dbReference type="PRINTS" id="PR00367">
    <property type="entry name" value="ETHRSPELEMNT"/>
</dbReference>
<keyword evidence="3" id="KW-0805">Transcription regulation</keyword>
<dbReference type="CDD" id="cd00018">
    <property type="entry name" value="AP2"/>
    <property type="match status" value="1"/>
</dbReference>
<dbReference type="InterPro" id="IPR036955">
    <property type="entry name" value="AP2/ERF_dom_sf"/>
</dbReference>